<protein>
    <submittedName>
        <fullName evidence="1">Uncharacterized protein</fullName>
    </submittedName>
</protein>
<dbReference type="Proteomes" id="UP001066276">
    <property type="component" value="Chromosome 11"/>
</dbReference>
<sequence>MISRTTAARLEGGNGDTGAAPSLVYQNIMRMSLTDALPEGEMCGVLLLPRAAGLHRDAECVYLERSPRRARRVAENDV</sequence>
<evidence type="ECO:0000313" key="2">
    <source>
        <dbReference type="Proteomes" id="UP001066276"/>
    </source>
</evidence>
<reference evidence="1" key="1">
    <citation type="journal article" date="2022" name="bioRxiv">
        <title>Sequencing and chromosome-scale assembly of the giantPleurodeles waltlgenome.</title>
        <authorList>
            <person name="Brown T."/>
            <person name="Elewa A."/>
            <person name="Iarovenko S."/>
            <person name="Subramanian E."/>
            <person name="Araus A.J."/>
            <person name="Petzold A."/>
            <person name="Susuki M."/>
            <person name="Suzuki K.-i.T."/>
            <person name="Hayashi T."/>
            <person name="Toyoda A."/>
            <person name="Oliveira C."/>
            <person name="Osipova E."/>
            <person name="Leigh N.D."/>
            <person name="Simon A."/>
            <person name="Yun M.H."/>
        </authorList>
    </citation>
    <scope>NUCLEOTIDE SEQUENCE</scope>
    <source>
        <strain evidence="1">20211129_DDA</strain>
        <tissue evidence="1">Liver</tissue>
    </source>
</reference>
<name>A0AAV7LDT5_PLEWA</name>
<accession>A0AAV7LDT5</accession>
<proteinExistence type="predicted"/>
<comment type="caution">
    <text evidence="1">The sequence shown here is derived from an EMBL/GenBank/DDBJ whole genome shotgun (WGS) entry which is preliminary data.</text>
</comment>
<dbReference type="EMBL" id="JANPWB010000015">
    <property type="protein sequence ID" value="KAJ1089303.1"/>
    <property type="molecule type" value="Genomic_DNA"/>
</dbReference>
<gene>
    <name evidence="1" type="ORF">NDU88_002454</name>
</gene>
<evidence type="ECO:0000313" key="1">
    <source>
        <dbReference type="EMBL" id="KAJ1089303.1"/>
    </source>
</evidence>
<dbReference type="AlphaFoldDB" id="A0AAV7LDT5"/>
<keyword evidence="2" id="KW-1185">Reference proteome</keyword>
<organism evidence="1 2">
    <name type="scientific">Pleurodeles waltl</name>
    <name type="common">Iberian ribbed newt</name>
    <dbReference type="NCBI Taxonomy" id="8319"/>
    <lineage>
        <taxon>Eukaryota</taxon>
        <taxon>Metazoa</taxon>
        <taxon>Chordata</taxon>
        <taxon>Craniata</taxon>
        <taxon>Vertebrata</taxon>
        <taxon>Euteleostomi</taxon>
        <taxon>Amphibia</taxon>
        <taxon>Batrachia</taxon>
        <taxon>Caudata</taxon>
        <taxon>Salamandroidea</taxon>
        <taxon>Salamandridae</taxon>
        <taxon>Pleurodelinae</taxon>
        <taxon>Pleurodeles</taxon>
    </lineage>
</organism>